<gene>
    <name evidence="1" type="ORF">KIN20_027548</name>
</gene>
<reference evidence="1" key="1">
    <citation type="submission" date="2021-06" db="EMBL/GenBank/DDBJ databases">
        <title>Parelaphostrongylus tenuis whole genome reference sequence.</title>
        <authorList>
            <person name="Garwood T.J."/>
            <person name="Larsen P.A."/>
            <person name="Fountain-Jones N.M."/>
            <person name="Garbe J.R."/>
            <person name="Macchietto M.G."/>
            <person name="Kania S.A."/>
            <person name="Gerhold R.W."/>
            <person name="Richards J.E."/>
            <person name="Wolf T.M."/>
        </authorList>
    </citation>
    <scope>NUCLEOTIDE SEQUENCE</scope>
    <source>
        <strain evidence="1">MNPRO001-30</strain>
        <tissue evidence="1">Meninges</tissue>
    </source>
</reference>
<organism evidence="1 2">
    <name type="scientific">Parelaphostrongylus tenuis</name>
    <name type="common">Meningeal worm</name>
    <dbReference type="NCBI Taxonomy" id="148309"/>
    <lineage>
        <taxon>Eukaryota</taxon>
        <taxon>Metazoa</taxon>
        <taxon>Ecdysozoa</taxon>
        <taxon>Nematoda</taxon>
        <taxon>Chromadorea</taxon>
        <taxon>Rhabditida</taxon>
        <taxon>Rhabditina</taxon>
        <taxon>Rhabditomorpha</taxon>
        <taxon>Strongyloidea</taxon>
        <taxon>Metastrongylidae</taxon>
        <taxon>Parelaphostrongylus</taxon>
    </lineage>
</organism>
<comment type="caution">
    <text evidence="1">The sequence shown here is derived from an EMBL/GenBank/DDBJ whole genome shotgun (WGS) entry which is preliminary data.</text>
</comment>
<evidence type="ECO:0000313" key="2">
    <source>
        <dbReference type="Proteomes" id="UP001196413"/>
    </source>
</evidence>
<dbReference type="AlphaFoldDB" id="A0AAD5WDW6"/>
<dbReference type="Proteomes" id="UP001196413">
    <property type="component" value="Unassembled WGS sequence"/>
</dbReference>
<proteinExistence type="predicted"/>
<keyword evidence="2" id="KW-1185">Reference proteome</keyword>
<protein>
    <submittedName>
        <fullName evidence="1">Uncharacterized protein</fullName>
    </submittedName>
</protein>
<name>A0AAD5WDW6_PARTN</name>
<evidence type="ECO:0000313" key="1">
    <source>
        <dbReference type="EMBL" id="KAJ1366786.1"/>
    </source>
</evidence>
<dbReference type="EMBL" id="JAHQIW010005659">
    <property type="protein sequence ID" value="KAJ1366786.1"/>
    <property type="molecule type" value="Genomic_DNA"/>
</dbReference>
<accession>A0AAD5WDW6</accession>
<sequence>MLAKAMSQLCEKIVIDETDVQMAVDFCDEEPWILETPQQGPLRPLFSAMFFTGRLFFLQFTTRKTEECAFLTKKLQYHDLSRNWLRHLIFGYAL</sequence>